<dbReference type="InterPro" id="IPR036420">
    <property type="entry name" value="BRCT_dom_sf"/>
</dbReference>
<accession>A0A644SVI9</accession>
<dbReference type="InterPro" id="IPR001357">
    <property type="entry name" value="BRCT_dom"/>
</dbReference>
<organism evidence="2">
    <name type="scientific">bioreactor metagenome</name>
    <dbReference type="NCBI Taxonomy" id="1076179"/>
    <lineage>
        <taxon>unclassified sequences</taxon>
        <taxon>metagenomes</taxon>
        <taxon>ecological metagenomes</taxon>
    </lineage>
</organism>
<comment type="caution">
    <text evidence="2">The sequence shown here is derived from an EMBL/GenBank/DDBJ whole genome shotgun (WGS) entry which is preliminary data.</text>
</comment>
<name>A0A644SVI9_9ZZZZ</name>
<gene>
    <name evidence="2" type="ORF">SDC9_04179</name>
</gene>
<proteinExistence type="predicted"/>
<feature type="domain" description="BRCT" evidence="1">
    <location>
        <begin position="244"/>
        <end position="327"/>
    </location>
</feature>
<evidence type="ECO:0000259" key="1">
    <source>
        <dbReference type="PROSITE" id="PS50172"/>
    </source>
</evidence>
<dbReference type="SUPFAM" id="SSF52113">
    <property type="entry name" value="BRCT domain"/>
    <property type="match status" value="1"/>
</dbReference>
<sequence length="341" mass="38541">MMRCPDCGFESTGEICTNCCSTSHFPTTKIKELDMSTTKQAILYDSGNYSFYNSKAKIDKTINFLRGILAGIIIDRQLNATEVDKLKEWYESNKQQINRHPFSELIPTIEIILKGSTITRDDIDDILWLCDQFTGKIFYDLITSDIQKLHGIMRGILADDRITDKEIQGLRVWINDNDHLTATYPYDELCSLVTAVLSDGTVTSDERELLIAFFIEFTGYNSEIKTKSSLSKKTISKQGICSVCPEIVLPDKQYCFTGISSKTSREGFANIVSSLGGIYKNSVSSKTDYLVVGNECNPCWAFACYGRKVEAAVNLRKSGNRILIVHEYDFWDYYNDFVAGL</sequence>
<dbReference type="Gene3D" id="3.40.50.10190">
    <property type="entry name" value="BRCT domain"/>
    <property type="match status" value="1"/>
</dbReference>
<dbReference type="EMBL" id="VSSQ01000007">
    <property type="protein sequence ID" value="MPL58645.1"/>
    <property type="molecule type" value="Genomic_DNA"/>
</dbReference>
<evidence type="ECO:0000313" key="2">
    <source>
        <dbReference type="EMBL" id="MPL58645.1"/>
    </source>
</evidence>
<dbReference type="PROSITE" id="PS50172">
    <property type="entry name" value="BRCT"/>
    <property type="match status" value="1"/>
</dbReference>
<dbReference type="CDD" id="cd17748">
    <property type="entry name" value="BRCT_DNA_ligase_like"/>
    <property type="match status" value="1"/>
</dbReference>
<reference evidence="2" key="1">
    <citation type="submission" date="2019-08" db="EMBL/GenBank/DDBJ databases">
        <authorList>
            <person name="Kucharzyk K."/>
            <person name="Murdoch R.W."/>
            <person name="Higgins S."/>
            <person name="Loffler F."/>
        </authorList>
    </citation>
    <scope>NUCLEOTIDE SEQUENCE</scope>
</reference>
<protein>
    <recommendedName>
        <fullName evidence="1">BRCT domain-containing protein</fullName>
    </recommendedName>
</protein>
<dbReference type="Pfam" id="PF00533">
    <property type="entry name" value="BRCT"/>
    <property type="match status" value="1"/>
</dbReference>
<dbReference type="AlphaFoldDB" id="A0A644SVI9"/>